<proteinExistence type="predicted"/>
<protein>
    <recommendedName>
        <fullName evidence="8">S-locus lectin protein kinase family protein</fullName>
    </recommendedName>
</protein>
<evidence type="ECO:0000259" key="5">
    <source>
        <dbReference type="Pfam" id="PF01453"/>
    </source>
</evidence>
<dbReference type="InterPro" id="IPR000858">
    <property type="entry name" value="S_locus_glycoprot_dom"/>
</dbReference>
<evidence type="ECO:0000313" key="6">
    <source>
        <dbReference type="EMBL" id="KAI5338882.1"/>
    </source>
</evidence>
<dbReference type="Proteomes" id="UP001054821">
    <property type="component" value="Chromosome 3"/>
</dbReference>
<reference evidence="6 7" key="1">
    <citation type="journal article" date="2022" name="G3 (Bethesda)">
        <title>Whole-genome sequence and methylome profiling of the almond [Prunus dulcis (Mill.) D.A. Webb] cultivar 'Nonpareil'.</title>
        <authorList>
            <person name="D'Amico-Willman K.M."/>
            <person name="Ouma W.Z."/>
            <person name="Meulia T."/>
            <person name="Sideli G.M."/>
            <person name="Gradziel T.M."/>
            <person name="Fresnedo-Ramirez J."/>
        </authorList>
    </citation>
    <scope>NUCLEOTIDE SEQUENCE [LARGE SCALE GENOMIC DNA]</scope>
    <source>
        <strain evidence="6">Clone GOH B32 T37-40</strain>
    </source>
</reference>
<sequence>MLLDSGNFVLRDASDPFAVVWQSLDFPTDTWLPGARLGYNKLTKEKVILTPWRTSSDPAPGLFYLEVQQNGTSFWLLWNGSETYWTSGYWTGKLFSLVPEMAENDYVSNFTFASNENGSYFTYVVASSNNFIRIMLEITGQLKLFIRGKEFTQWTLTWMRPLEQCDVYGSCGAFSICNQKNVSLCGCLQGFEPQVPKDWKLQDHSNGYVRKTPLQCNDMRNSSFLVMHDVLNPAFQVFDS</sequence>
<dbReference type="Pfam" id="PF01453">
    <property type="entry name" value="B_lectin"/>
    <property type="match status" value="1"/>
</dbReference>
<evidence type="ECO:0000256" key="1">
    <source>
        <dbReference type="ARBA" id="ARBA00022729"/>
    </source>
</evidence>
<name>A0AAD4WB84_PRUDU</name>
<dbReference type="EMBL" id="JAJFAZ020000003">
    <property type="protein sequence ID" value="KAI5338882.1"/>
    <property type="molecule type" value="Genomic_DNA"/>
</dbReference>
<evidence type="ECO:0000313" key="7">
    <source>
        <dbReference type="Proteomes" id="UP001054821"/>
    </source>
</evidence>
<dbReference type="PANTHER" id="PTHR32444">
    <property type="entry name" value="BULB-TYPE LECTIN DOMAIN-CONTAINING PROTEIN"/>
    <property type="match status" value="1"/>
</dbReference>
<dbReference type="AlphaFoldDB" id="A0AAD4WB84"/>
<gene>
    <name evidence="6" type="ORF">L3X38_018154</name>
</gene>
<dbReference type="InterPro" id="IPR001480">
    <property type="entry name" value="Bulb-type_lectin_dom"/>
</dbReference>
<evidence type="ECO:0000256" key="2">
    <source>
        <dbReference type="ARBA" id="ARBA00023157"/>
    </source>
</evidence>
<dbReference type="Pfam" id="PF00954">
    <property type="entry name" value="S_locus_glycop"/>
    <property type="match status" value="1"/>
</dbReference>
<dbReference type="InterPro" id="IPR036426">
    <property type="entry name" value="Bulb-type_lectin_dom_sf"/>
</dbReference>
<evidence type="ECO:0000256" key="3">
    <source>
        <dbReference type="ARBA" id="ARBA00023180"/>
    </source>
</evidence>
<keyword evidence="3" id="KW-0325">Glycoprotein</keyword>
<evidence type="ECO:0008006" key="8">
    <source>
        <dbReference type="Google" id="ProtNLM"/>
    </source>
</evidence>
<keyword evidence="7" id="KW-1185">Reference proteome</keyword>
<comment type="caution">
    <text evidence="6">The sequence shown here is derived from an EMBL/GenBank/DDBJ whole genome shotgun (WGS) entry which is preliminary data.</text>
</comment>
<accession>A0AAD4WB84</accession>
<dbReference type="PANTHER" id="PTHR32444:SF247">
    <property type="entry name" value="OS01G0958200 PROTEIN"/>
    <property type="match status" value="1"/>
</dbReference>
<keyword evidence="2" id="KW-1015">Disulfide bond</keyword>
<feature type="domain" description="Bulb-type lectin" evidence="5">
    <location>
        <begin position="2"/>
        <end position="53"/>
    </location>
</feature>
<dbReference type="SUPFAM" id="SSF51110">
    <property type="entry name" value="alpha-D-mannose-specific plant lectins"/>
    <property type="match status" value="1"/>
</dbReference>
<dbReference type="GO" id="GO:0048544">
    <property type="term" value="P:recognition of pollen"/>
    <property type="evidence" value="ECO:0007669"/>
    <property type="project" value="InterPro"/>
</dbReference>
<organism evidence="6 7">
    <name type="scientific">Prunus dulcis</name>
    <name type="common">Almond</name>
    <name type="synonym">Amygdalus dulcis</name>
    <dbReference type="NCBI Taxonomy" id="3755"/>
    <lineage>
        <taxon>Eukaryota</taxon>
        <taxon>Viridiplantae</taxon>
        <taxon>Streptophyta</taxon>
        <taxon>Embryophyta</taxon>
        <taxon>Tracheophyta</taxon>
        <taxon>Spermatophyta</taxon>
        <taxon>Magnoliopsida</taxon>
        <taxon>eudicotyledons</taxon>
        <taxon>Gunneridae</taxon>
        <taxon>Pentapetalae</taxon>
        <taxon>rosids</taxon>
        <taxon>fabids</taxon>
        <taxon>Rosales</taxon>
        <taxon>Rosaceae</taxon>
        <taxon>Amygdaloideae</taxon>
        <taxon>Amygdaleae</taxon>
        <taxon>Prunus</taxon>
    </lineage>
</organism>
<feature type="domain" description="S-locus glycoprotein" evidence="4">
    <location>
        <begin position="85"/>
        <end position="194"/>
    </location>
</feature>
<keyword evidence="1" id="KW-0732">Signal</keyword>
<evidence type="ECO:0000259" key="4">
    <source>
        <dbReference type="Pfam" id="PF00954"/>
    </source>
</evidence>